<evidence type="ECO:0000313" key="1">
    <source>
        <dbReference type="EMBL" id="MBB6126384.1"/>
    </source>
</evidence>
<proteinExistence type="predicted"/>
<dbReference type="Proteomes" id="UP000548326">
    <property type="component" value="Unassembled WGS sequence"/>
</dbReference>
<name>A0A841J6I8_9SPHI</name>
<gene>
    <name evidence="1" type="ORF">HDF22_000485</name>
</gene>
<dbReference type="AlphaFoldDB" id="A0A841J6I8"/>
<protein>
    <submittedName>
        <fullName evidence="1">IS1 family transposase</fullName>
    </submittedName>
</protein>
<dbReference type="PANTHER" id="PTHR33293:SF2">
    <property type="entry name" value="TRANSPOSASE"/>
    <property type="match status" value="1"/>
</dbReference>
<dbReference type="RefSeq" id="WP_183585410.1">
    <property type="nucleotide sequence ID" value="NZ_JACHCA010000001.1"/>
</dbReference>
<dbReference type="EMBL" id="JACHCA010000001">
    <property type="protein sequence ID" value="MBB6126384.1"/>
    <property type="molecule type" value="Genomic_DNA"/>
</dbReference>
<evidence type="ECO:0000313" key="2">
    <source>
        <dbReference type="Proteomes" id="UP000548326"/>
    </source>
</evidence>
<comment type="caution">
    <text evidence="1">The sequence shown here is derived from an EMBL/GenBank/DDBJ whole genome shotgun (WGS) entry which is preliminary data.</text>
</comment>
<dbReference type="PANTHER" id="PTHR33293">
    <property type="entry name" value="INSERTION ELEMENT IS1 1 PROTEIN INSB-RELATED"/>
    <property type="match status" value="1"/>
</dbReference>
<dbReference type="InterPro" id="IPR051354">
    <property type="entry name" value="Transposase_27_IS1"/>
</dbReference>
<organism evidence="1 2">
    <name type="scientific">Mucilaginibacter lappiensis</name>
    <dbReference type="NCBI Taxonomy" id="354630"/>
    <lineage>
        <taxon>Bacteria</taxon>
        <taxon>Pseudomonadati</taxon>
        <taxon>Bacteroidota</taxon>
        <taxon>Sphingobacteriia</taxon>
        <taxon>Sphingobacteriales</taxon>
        <taxon>Sphingobacteriaceae</taxon>
        <taxon>Mucilaginibacter</taxon>
    </lineage>
</organism>
<accession>A0A841J6I8</accession>
<reference evidence="1 2" key="1">
    <citation type="submission" date="2020-08" db="EMBL/GenBank/DDBJ databases">
        <title>Genomic Encyclopedia of Type Strains, Phase IV (KMG-V): Genome sequencing to study the core and pangenomes of soil and plant-associated prokaryotes.</title>
        <authorList>
            <person name="Whitman W."/>
        </authorList>
    </citation>
    <scope>NUCLEOTIDE SEQUENCE [LARGE SCALE GENOMIC DNA]</scope>
    <source>
        <strain evidence="1 2">MP601</strain>
    </source>
</reference>
<sequence>MNKLPTDKRVQIINCLVEGMSLRATSRLVDVSINTVTKLLVDTGKACQNFHDETVHSLTSERVQCDEIWSFVGMKESHVPQEKKGSGIGDAWTWTAIDADSKLVLSYYVGNRDAQSAWEFMSDVKSRLNNRVQLTTDGLRSYLDAVRDTFGKEVDFAQIKKIYASDNPKGAKRYNQRVEARYSPGDFVSAEIVRVIGNPEVKHVSTSYVERQNLTMRMHMRRFTRLTNGFSKKIENHCYAIALHFVYYNFCKIHKTLRVTPAMQAGLTKDVMTIEDIVKLTD</sequence>